<reference evidence="4" key="1">
    <citation type="journal article" date="2014" name="Science">
        <title>The coffee genome provides insight into the convergent evolution of caffeine biosynthesis.</title>
        <authorList>
            <person name="Denoeud F."/>
            <person name="Carretero-Paulet L."/>
            <person name="Dereeper A."/>
            <person name="Droc G."/>
            <person name="Guyot R."/>
            <person name="Pietrella M."/>
            <person name="Zheng C."/>
            <person name="Alberti A."/>
            <person name="Anthony F."/>
            <person name="Aprea G."/>
            <person name="Aury J.M."/>
            <person name="Bento P."/>
            <person name="Bernard M."/>
            <person name="Bocs S."/>
            <person name="Campa C."/>
            <person name="Cenci A."/>
            <person name="Combes M.C."/>
            <person name="Crouzillat D."/>
            <person name="Da Silva C."/>
            <person name="Daddiego L."/>
            <person name="De Bellis F."/>
            <person name="Dussert S."/>
            <person name="Garsmeur O."/>
            <person name="Gayraud T."/>
            <person name="Guignon V."/>
            <person name="Jahn K."/>
            <person name="Jamilloux V."/>
            <person name="Joet T."/>
            <person name="Labadie K."/>
            <person name="Lan T."/>
            <person name="Leclercq J."/>
            <person name="Lepelley M."/>
            <person name="Leroy T."/>
            <person name="Li L.T."/>
            <person name="Librado P."/>
            <person name="Lopez L."/>
            <person name="Munoz A."/>
            <person name="Noel B."/>
            <person name="Pallavicini A."/>
            <person name="Perrotta G."/>
            <person name="Poncet V."/>
            <person name="Pot D."/>
            <person name="Priyono X."/>
            <person name="Rigoreau M."/>
            <person name="Rouard M."/>
            <person name="Rozas J."/>
            <person name="Tranchant-Dubreuil C."/>
            <person name="VanBuren R."/>
            <person name="Zhang Q."/>
            <person name="Andrade A.C."/>
            <person name="Argout X."/>
            <person name="Bertrand B."/>
            <person name="de Kochko A."/>
            <person name="Graziosi G."/>
            <person name="Henry R.J."/>
            <person name="Jayarama X."/>
            <person name="Ming R."/>
            <person name="Nagai C."/>
            <person name="Rounsley S."/>
            <person name="Sankoff D."/>
            <person name="Giuliano G."/>
            <person name="Albert V.A."/>
            <person name="Wincker P."/>
            <person name="Lashermes P."/>
        </authorList>
    </citation>
    <scope>NUCLEOTIDE SEQUENCE [LARGE SCALE GENOMIC DNA]</scope>
    <source>
        <strain evidence="4">cv. DH200-94</strain>
    </source>
</reference>
<dbReference type="InterPro" id="IPR053192">
    <property type="entry name" value="Vacuole_Formation_Reg"/>
</dbReference>
<dbReference type="OrthoDB" id="1596030at2759"/>
<dbReference type="InterPro" id="IPR046349">
    <property type="entry name" value="C1-like_sf"/>
</dbReference>
<keyword evidence="4" id="KW-1185">Reference proteome</keyword>
<accession>A0A068V2T8</accession>
<dbReference type="STRING" id="49390.A0A068V2T8"/>
<feature type="domain" description="DC1" evidence="2">
    <location>
        <begin position="79"/>
        <end position="127"/>
    </location>
</feature>
<dbReference type="PANTHER" id="PTHR32410:SF216">
    <property type="entry name" value="PHORBOL-ESTER_DAG-TYPE DOMAIN-CONTAINING PROTEIN"/>
    <property type="match status" value="1"/>
</dbReference>
<dbReference type="Pfam" id="PF03107">
    <property type="entry name" value="C1_2"/>
    <property type="match status" value="5"/>
</dbReference>
<evidence type="ECO:0000256" key="1">
    <source>
        <dbReference type="ARBA" id="ARBA00022737"/>
    </source>
</evidence>
<dbReference type="FunCoup" id="A0A068V2T8">
    <property type="interactions" value="65"/>
</dbReference>
<organism evidence="3 4">
    <name type="scientific">Coffea canephora</name>
    <name type="common">Robusta coffee</name>
    <dbReference type="NCBI Taxonomy" id="49390"/>
    <lineage>
        <taxon>Eukaryota</taxon>
        <taxon>Viridiplantae</taxon>
        <taxon>Streptophyta</taxon>
        <taxon>Embryophyta</taxon>
        <taxon>Tracheophyta</taxon>
        <taxon>Spermatophyta</taxon>
        <taxon>Magnoliopsida</taxon>
        <taxon>eudicotyledons</taxon>
        <taxon>Gunneridae</taxon>
        <taxon>Pentapetalae</taxon>
        <taxon>asterids</taxon>
        <taxon>lamiids</taxon>
        <taxon>Gentianales</taxon>
        <taxon>Rubiaceae</taxon>
        <taxon>Ixoroideae</taxon>
        <taxon>Gardenieae complex</taxon>
        <taxon>Bertiereae - Coffeeae clade</taxon>
        <taxon>Coffeeae</taxon>
        <taxon>Coffea</taxon>
    </lineage>
</organism>
<dbReference type="Gramene" id="CDP14976">
    <property type="protein sequence ID" value="CDP14976"/>
    <property type="gene ID" value="GSCOC_T00042495001"/>
</dbReference>
<feature type="domain" description="DC1" evidence="2">
    <location>
        <begin position="14"/>
        <end position="69"/>
    </location>
</feature>
<dbReference type="PANTHER" id="PTHR32410">
    <property type="entry name" value="CYSTEINE/HISTIDINE-RICH C1 DOMAIN FAMILY PROTEIN"/>
    <property type="match status" value="1"/>
</dbReference>
<proteinExistence type="predicted"/>
<dbReference type="Proteomes" id="UP000295252">
    <property type="component" value="Chromosome X"/>
</dbReference>
<protein>
    <recommendedName>
        <fullName evidence="2">DC1 domain-containing protein</fullName>
    </recommendedName>
</protein>
<evidence type="ECO:0000259" key="2">
    <source>
        <dbReference type="Pfam" id="PF03107"/>
    </source>
</evidence>
<dbReference type="InParanoid" id="A0A068V2T8"/>
<evidence type="ECO:0000313" key="3">
    <source>
        <dbReference type="EMBL" id="CDP14976.1"/>
    </source>
</evidence>
<gene>
    <name evidence="3" type="ORF">GSCOC_T00042495001</name>
</gene>
<sequence length="617" mass="70943">MEEKPYRTQDLKHFSHEEHPLILCELQKENDDGSIDQKSAVCYGCQEQILDPAAYCCFACNFLLHKRCAKLPRQITHPMHSQHPLVLLGKPPYSSGSCICDACGQGGWKFFTYHCSRCEFDLDVSCAILEIKLHCHDHPLRQLKKPAFFLGDACGKLDEDSSYLCTVCPFWIHKKCALRPTSVKHKDHNHLLRLAYSLPSEHRSFRQYCPVCRDKVQLSRWVYYCGPCRYFVHVACVVISQEDEGQLSEDIEYPISGEQDQNVVKLPSNNAAQELIARFLLKEDEISSSNDSDKSNIPENIFMDSHRKHPLVLSEKVQNLDEIKSTTSDDQEEAKALLVCDVCIEPICSSDDLHYYACVKCGYFVHLTCSNLPPELHLPKHPQHPFSLTCKSSAVGGFICEACPWWTNASFYNCEPCELSFCIKCASASMITSSVRHDGHKKHLLTQLQSSDLIRCTACGCVRKGSFAFVCEDCHFYVCFNCALLPPATTQRWDKHPLLLIYPPYYEHPEVFYCVLCEIEINPNHWMYHCRECDYSLHPWCIPQVNLFRRVKFGRSLNVNNHSHPLTHVPEAKYKSFCGSCNWRLDWEEAFECDSCRFDLCPFCARRRELPVVTINE</sequence>
<dbReference type="InterPro" id="IPR004146">
    <property type="entry name" value="DC1"/>
</dbReference>
<dbReference type="EMBL" id="HG739177">
    <property type="protein sequence ID" value="CDP14976.1"/>
    <property type="molecule type" value="Genomic_DNA"/>
</dbReference>
<dbReference type="AlphaFoldDB" id="A0A068V2T8"/>
<feature type="domain" description="DC1" evidence="2">
    <location>
        <begin position="494"/>
        <end position="542"/>
    </location>
</feature>
<feature type="domain" description="DC1" evidence="2">
    <location>
        <begin position="187"/>
        <end position="237"/>
    </location>
</feature>
<keyword evidence="1" id="KW-0677">Repeat</keyword>
<dbReference type="SUPFAM" id="SSF57889">
    <property type="entry name" value="Cysteine-rich domain"/>
    <property type="match status" value="5"/>
</dbReference>
<dbReference type="PhylomeDB" id="A0A068V2T8"/>
<name>A0A068V2T8_COFCA</name>
<evidence type="ECO:0000313" key="4">
    <source>
        <dbReference type="Proteomes" id="UP000295252"/>
    </source>
</evidence>
<dbReference type="OMA" id="CAINPPL"/>
<feature type="domain" description="DC1" evidence="2">
    <location>
        <begin position="379"/>
        <end position="426"/>
    </location>
</feature>